<dbReference type="EMBL" id="CP144746">
    <property type="protein sequence ID" value="WVZ57931.1"/>
    <property type="molecule type" value="Genomic_DNA"/>
</dbReference>
<organism evidence="3 4">
    <name type="scientific">Paspalum notatum var. saurae</name>
    <dbReference type="NCBI Taxonomy" id="547442"/>
    <lineage>
        <taxon>Eukaryota</taxon>
        <taxon>Viridiplantae</taxon>
        <taxon>Streptophyta</taxon>
        <taxon>Embryophyta</taxon>
        <taxon>Tracheophyta</taxon>
        <taxon>Spermatophyta</taxon>
        <taxon>Magnoliopsida</taxon>
        <taxon>Liliopsida</taxon>
        <taxon>Poales</taxon>
        <taxon>Poaceae</taxon>
        <taxon>PACMAD clade</taxon>
        <taxon>Panicoideae</taxon>
        <taxon>Andropogonodae</taxon>
        <taxon>Paspaleae</taxon>
        <taxon>Paspalinae</taxon>
        <taxon>Paspalum</taxon>
    </lineage>
</organism>
<gene>
    <name evidence="3" type="ORF">U9M48_008259</name>
</gene>
<reference evidence="3 4" key="1">
    <citation type="submission" date="2024-02" db="EMBL/GenBank/DDBJ databases">
        <title>High-quality chromosome-scale genome assembly of Pensacola bahiagrass (Paspalum notatum Flugge var. saurae).</title>
        <authorList>
            <person name="Vega J.M."/>
            <person name="Podio M."/>
            <person name="Orjuela J."/>
            <person name="Siena L.A."/>
            <person name="Pessino S.C."/>
            <person name="Combes M.C."/>
            <person name="Mariac C."/>
            <person name="Albertini E."/>
            <person name="Pupilli F."/>
            <person name="Ortiz J.P.A."/>
            <person name="Leblanc O."/>
        </authorList>
    </citation>
    <scope>NUCLEOTIDE SEQUENCE [LARGE SCALE GENOMIC DNA]</scope>
    <source>
        <strain evidence="3">R1</strain>
        <tissue evidence="3">Leaf</tissue>
    </source>
</reference>
<evidence type="ECO:0000256" key="2">
    <source>
        <dbReference type="SAM" id="Phobius"/>
    </source>
</evidence>
<keyword evidence="2" id="KW-0812">Transmembrane</keyword>
<keyword evidence="2" id="KW-0472">Membrane</keyword>
<evidence type="ECO:0000313" key="4">
    <source>
        <dbReference type="Proteomes" id="UP001341281"/>
    </source>
</evidence>
<accession>A0AAQ3SNN7</accession>
<feature type="compositionally biased region" description="Low complexity" evidence="1">
    <location>
        <begin position="32"/>
        <end position="53"/>
    </location>
</feature>
<keyword evidence="2" id="KW-1133">Transmembrane helix</keyword>
<evidence type="ECO:0000313" key="3">
    <source>
        <dbReference type="EMBL" id="WVZ57931.1"/>
    </source>
</evidence>
<proteinExistence type="predicted"/>
<dbReference type="AlphaFoldDB" id="A0AAQ3SNN7"/>
<evidence type="ECO:0000256" key="1">
    <source>
        <dbReference type="SAM" id="MobiDB-lite"/>
    </source>
</evidence>
<feature type="region of interest" description="Disordered" evidence="1">
    <location>
        <begin position="32"/>
        <end position="56"/>
    </location>
</feature>
<sequence>MLRSTAPPPFTRLSSTAALRSGLPHGPFLQCSGSTANATTPSPTPRASSCSTSARRHGTTRAAGATLLLLGISALPPAIPSRPPPAHLHSLHRTLQAPRHTSLHRRCPQEAIATSLCLLWPRPLGWPLPLLLPSPFPDPCPWTLRVDCLLELLRRRPLPCPSVTTAPACVLLLRRCHPSRKRARTQQQRVGKQDIDSFYGFLGIPTAMCSSLGLLPAILSWENTKKANKGSRLSRT</sequence>
<feature type="transmembrane region" description="Helical" evidence="2">
    <location>
        <begin position="198"/>
        <end position="219"/>
    </location>
</feature>
<name>A0AAQ3SNN7_PASNO</name>
<keyword evidence="4" id="KW-1185">Reference proteome</keyword>
<protein>
    <submittedName>
        <fullName evidence="3">Uncharacterized protein</fullName>
    </submittedName>
</protein>
<dbReference type="Proteomes" id="UP001341281">
    <property type="component" value="Chromosome 02"/>
</dbReference>